<organism evidence="2 3">
    <name type="scientific">Diaporthe eres</name>
    <name type="common">Phomopsis oblonga</name>
    <dbReference type="NCBI Taxonomy" id="83184"/>
    <lineage>
        <taxon>Eukaryota</taxon>
        <taxon>Fungi</taxon>
        <taxon>Dikarya</taxon>
        <taxon>Ascomycota</taxon>
        <taxon>Pezizomycotina</taxon>
        <taxon>Sordariomycetes</taxon>
        <taxon>Sordariomycetidae</taxon>
        <taxon>Diaporthales</taxon>
        <taxon>Diaporthaceae</taxon>
        <taxon>Diaporthe</taxon>
        <taxon>Diaporthe eres species complex</taxon>
    </lineage>
</organism>
<dbReference type="EMBL" id="JAKNSF020000043">
    <property type="protein sequence ID" value="KAK7726475.1"/>
    <property type="molecule type" value="Genomic_DNA"/>
</dbReference>
<sequence length="541" mass="59621">MADDNLIDLLRKYEVPVDQSSLDSIFQDEEQGRLLHEWAKSHLVTDTLLTRNELNSYLALERNGKAQNLAASADLSSVEPVSDQEILDAIQELNRSTDAINKQTETLRQQQDALSRLIATGGRTGDARSDLEAKRLHEWESSRKALQTSGIDYRMSELDQGIKESRKDLTSIVDEVLQSDDKLLSSLQKLGWELETEDREETESVDQLREICARLIKYTVECIRTRLDRSYLESLQSFSKSGSGNQAPKEEIAALQDELESLYSEILPVAQMSVEQQWLEPSLRSLSAKTGQGLSHTAGSIQYILDCLDHVQDRIRRVSDRVTSFKAHESATGAIVATARAEVSTPVASNITKAKTTVAPLSSPARRFQPADDMMTPAPRRQRANTKSRRRSSGGTSQQSPLEHLLGELAISLPGAEDEDASATASTQEQATILSKALAERTQKAADVADSVQSTFEHAATTHLADARAALQLIRDSVLAESPYAEVHLVDPGIESSIGVLAQEVQNIASRLEGVESEAAALARGRNLNRDEIISRWSRRG</sequence>
<evidence type="ECO:0000313" key="2">
    <source>
        <dbReference type="EMBL" id="KAK7726475.1"/>
    </source>
</evidence>
<name>A0ABR1P5A6_DIAER</name>
<comment type="caution">
    <text evidence="2">The sequence shown here is derived from an EMBL/GenBank/DDBJ whole genome shotgun (WGS) entry which is preliminary data.</text>
</comment>
<feature type="region of interest" description="Disordered" evidence="1">
    <location>
        <begin position="358"/>
        <end position="404"/>
    </location>
</feature>
<protein>
    <submittedName>
        <fullName evidence="2">Uncharacterized protein</fullName>
    </submittedName>
</protein>
<proteinExistence type="predicted"/>
<reference evidence="2 3" key="1">
    <citation type="submission" date="2024-02" db="EMBL/GenBank/DDBJ databases">
        <title>De novo assembly and annotation of 12 fungi associated with fruit tree decline syndrome in Ontario, Canada.</title>
        <authorList>
            <person name="Sulman M."/>
            <person name="Ellouze W."/>
            <person name="Ilyukhin E."/>
        </authorList>
    </citation>
    <scope>NUCLEOTIDE SEQUENCE [LARGE SCALE GENOMIC DNA]</scope>
    <source>
        <strain evidence="2 3">M169</strain>
    </source>
</reference>
<feature type="compositionally biased region" description="Basic residues" evidence="1">
    <location>
        <begin position="380"/>
        <end position="392"/>
    </location>
</feature>
<gene>
    <name evidence="2" type="ORF">SLS63_007635</name>
</gene>
<keyword evidence="3" id="KW-1185">Reference proteome</keyword>
<accession>A0ABR1P5A6</accession>
<dbReference type="Proteomes" id="UP001430848">
    <property type="component" value="Unassembled WGS sequence"/>
</dbReference>
<evidence type="ECO:0000313" key="3">
    <source>
        <dbReference type="Proteomes" id="UP001430848"/>
    </source>
</evidence>
<evidence type="ECO:0000256" key="1">
    <source>
        <dbReference type="SAM" id="MobiDB-lite"/>
    </source>
</evidence>